<name>A0A401GHN7_9APHY</name>
<gene>
    <name evidence="2" type="ORF">SCP_0400500</name>
</gene>
<organism evidence="2 3">
    <name type="scientific">Sparassis crispa</name>
    <dbReference type="NCBI Taxonomy" id="139825"/>
    <lineage>
        <taxon>Eukaryota</taxon>
        <taxon>Fungi</taxon>
        <taxon>Dikarya</taxon>
        <taxon>Basidiomycota</taxon>
        <taxon>Agaricomycotina</taxon>
        <taxon>Agaricomycetes</taxon>
        <taxon>Polyporales</taxon>
        <taxon>Sparassidaceae</taxon>
        <taxon>Sparassis</taxon>
    </lineage>
</organism>
<sequence length="277" mass="30474">MARSKCSEEEQSRLRLRYDLVAIDFPEILAKKPTIRTAKNPQNGITLKLEKEVNDANVPGGVIGVKSRAIWRQCVGSREGLSVDGVTAKRAADIACVEKWMRNYLQRDEVNADDETRIIEFYGLERKLGYPGHPLQTERPDGDAGEGSAEGENALRLDVTADSVDDMKPAVGLKRRFSPSIHDWLEKTGPVLPEDSKAGVKKEEIVDLSLIQTASGGSTQHLNTNMVPESSSPSGTKRTKMISVRRSGVSRGTTVKPKAQARKGVFELRSVFPSYIP</sequence>
<dbReference type="Proteomes" id="UP000287166">
    <property type="component" value="Unassembled WGS sequence"/>
</dbReference>
<keyword evidence="3" id="KW-1185">Reference proteome</keyword>
<dbReference type="GeneID" id="38778596"/>
<feature type="region of interest" description="Disordered" evidence="1">
    <location>
        <begin position="130"/>
        <end position="150"/>
    </location>
</feature>
<dbReference type="AlphaFoldDB" id="A0A401GHN7"/>
<evidence type="ECO:0000256" key="1">
    <source>
        <dbReference type="SAM" id="MobiDB-lite"/>
    </source>
</evidence>
<evidence type="ECO:0000313" key="2">
    <source>
        <dbReference type="EMBL" id="GBE81679.1"/>
    </source>
</evidence>
<evidence type="ECO:0000313" key="3">
    <source>
        <dbReference type="Proteomes" id="UP000287166"/>
    </source>
</evidence>
<dbReference type="RefSeq" id="XP_027612592.1">
    <property type="nucleotide sequence ID" value="XM_027756791.1"/>
</dbReference>
<comment type="caution">
    <text evidence="2">The sequence shown here is derived from an EMBL/GenBank/DDBJ whole genome shotgun (WGS) entry which is preliminary data.</text>
</comment>
<reference evidence="2 3" key="1">
    <citation type="journal article" date="2018" name="Sci. Rep.">
        <title>Genome sequence of the cauliflower mushroom Sparassis crispa (Hanabiratake) and its association with beneficial usage.</title>
        <authorList>
            <person name="Kiyama R."/>
            <person name="Furutani Y."/>
            <person name="Kawaguchi K."/>
            <person name="Nakanishi T."/>
        </authorList>
    </citation>
    <scope>NUCLEOTIDE SEQUENCE [LARGE SCALE GENOMIC DNA]</scope>
</reference>
<dbReference type="EMBL" id="BFAD01000004">
    <property type="protein sequence ID" value="GBE81679.1"/>
    <property type="molecule type" value="Genomic_DNA"/>
</dbReference>
<protein>
    <submittedName>
        <fullName evidence="2">Uncharacterized protein</fullName>
    </submittedName>
</protein>
<accession>A0A401GHN7</accession>
<dbReference type="OrthoDB" id="2804060at2759"/>
<dbReference type="InParanoid" id="A0A401GHN7"/>
<proteinExistence type="predicted"/>